<protein>
    <submittedName>
        <fullName evidence="1">Uncharacterized protein</fullName>
    </submittedName>
</protein>
<dbReference type="EMBL" id="LKLN01000071">
    <property type="protein sequence ID" value="KSU03666.1"/>
    <property type="molecule type" value="Genomic_DNA"/>
</dbReference>
<proteinExistence type="predicted"/>
<evidence type="ECO:0000313" key="1">
    <source>
        <dbReference type="EMBL" id="KSU03666.1"/>
    </source>
</evidence>
<accession>A0A0V8CQX7</accession>
<evidence type="ECO:0000313" key="2">
    <source>
        <dbReference type="Proteomes" id="UP000053058"/>
    </source>
</evidence>
<dbReference type="RefSeq" id="WP_017865220.1">
    <property type="nucleotide sequence ID" value="NZ_CP024954.1"/>
</dbReference>
<name>A0A0V8CQX7_LACLL</name>
<dbReference type="Proteomes" id="UP000053058">
    <property type="component" value="Unassembled WGS sequence"/>
</dbReference>
<gene>
    <name evidence="1" type="ORF">KF282_1749</name>
</gene>
<organism evidence="1 2">
    <name type="scientific">Lactococcus lactis subsp. lactis</name>
    <name type="common">Streptococcus lactis</name>
    <dbReference type="NCBI Taxonomy" id="1360"/>
    <lineage>
        <taxon>Bacteria</taxon>
        <taxon>Bacillati</taxon>
        <taxon>Bacillota</taxon>
        <taxon>Bacilli</taxon>
        <taxon>Lactobacillales</taxon>
        <taxon>Streptococcaceae</taxon>
        <taxon>Lactococcus</taxon>
    </lineage>
</organism>
<comment type="caution">
    <text evidence="1">The sequence shown here is derived from an EMBL/GenBank/DDBJ whole genome shotgun (WGS) entry which is preliminary data.</text>
</comment>
<sequence length="74" mass="8421">MKVKELKEIIKDLPDDTEILAGEEGLIDVKIIAVTKETLAWTDAFDSVEELLRYTGKTPEEFEEDYLYIELGGV</sequence>
<dbReference type="PATRIC" id="fig|1360.104.peg.766"/>
<dbReference type="AlphaFoldDB" id="A0A0V8CQX7"/>
<reference evidence="2" key="1">
    <citation type="submission" date="2015-10" db="EMBL/GenBank/DDBJ databases">
        <title>Draft Genome Sequences of 11 Lactococcus lactis subspecies cremoris strains.</title>
        <authorList>
            <person name="Wels M."/>
            <person name="Backus L."/>
            <person name="Boekhorst J."/>
            <person name="Dijkstra A."/>
            <person name="Beerthuizen M."/>
            <person name="Kelly W."/>
            <person name="Siezen R."/>
            <person name="Bachmann H."/>
            <person name="Van Hijum S."/>
        </authorList>
    </citation>
    <scope>NUCLEOTIDE SEQUENCE [LARGE SCALE GENOMIC DNA]</scope>
    <source>
        <strain evidence="2">KF282</strain>
    </source>
</reference>